<reference evidence="2" key="2">
    <citation type="submission" date="2015-01" db="EMBL/GenBank/DDBJ databases">
        <title>Evolutionary Origins and Diversification of the Mycorrhizal Mutualists.</title>
        <authorList>
            <consortium name="DOE Joint Genome Institute"/>
            <consortium name="Mycorrhizal Genomics Consortium"/>
            <person name="Kohler A."/>
            <person name="Kuo A."/>
            <person name="Nagy L.G."/>
            <person name="Floudas D."/>
            <person name="Copeland A."/>
            <person name="Barry K.W."/>
            <person name="Cichocki N."/>
            <person name="Veneault-Fourrey C."/>
            <person name="LaButti K."/>
            <person name="Lindquist E.A."/>
            <person name="Lipzen A."/>
            <person name="Lundell T."/>
            <person name="Morin E."/>
            <person name="Murat C."/>
            <person name="Riley R."/>
            <person name="Ohm R."/>
            <person name="Sun H."/>
            <person name="Tunlid A."/>
            <person name="Henrissat B."/>
            <person name="Grigoriev I.V."/>
            <person name="Hibbett D.S."/>
            <person name="Martin F."/>
        </authorList>
    </citation>
    <scope>NUCLEOTIDE SEQUENCE [LARGE SCALE GENOMIC DNA]</scope>
    <source>
        <strain evidence="2">441</strain>
    </source>
</reference>
<proteinExistence type="predicted"/>
<keyword evidence="2" id="KW-1185">Reference proteome</keyword>
<dbReference type="HOGENOM" id="CLU_3107314_0_0_1"/>
<evidence type="ECO:0000313" key="2">
    <source>
        <dbReference type="Proteomes" id="UP000054018"/>
    </source>
</evidence>
<name>A0A0C9ZT07_9AGAM</name>
<dbReference type="EMBL" id="KN833690">
    <property type="protein sequence ID" value="KIK29139.1"/>
    <property type="molecule type" value="Genomic_DNA"/>
</dbReference>
<reference evidence="1 2" key="1">
    <citation type="submission" date="2014-04" db="EMBL/GenBank/DDBJ databases">
        <authorList>
            <consortium name="DOE Joint Genome Institute"/>
            <person name="Kuo A."/>
            <person name="Kohler A."/>
            <person name="Costa M.D."/>
            <person name="Nagy L.G."/>
            <person name="Floudas D."/>
            <person name="Copeland A."/>
            <person name="Barry K.W."/>
            <person name="Cichocki N."/>
            <person name="Veneault-Fourrey C."/>
            <person name="LaButti K."/>
            <person name="Lindquist E.A."/>
            <person name="Lipzen A."/>
            <person name="Lundell T."/>
            <person name="Morin E."/>
            <person name="Murat C."/>
            <person name="Sun H."/>
            <person name="Tunlid A."/>
            <person name="Henrissat B."/>
            <person name="Grigoriev I.V."/>
            <person name="Hibbett D.S."/>
            <person name="Martin F."/>
            <person name="Nordberg H.P."/>
            <person name="Cantor M.N."/>
            <person name="Hua S.X."/>
        </authorList>
    </citation>
    <scope>NUCLEOTIDE SEQUENCE [LARGE SCALE GENOMIC DNA]</scope>
    <source>
        <strain evidence="1 2">441</strain>
    </source>
</reference>
<dbReference type="AlphaFoldDB" id="A0A0C9ZT07"/>
<gene>
    <name evidence="1" type="ORF">PISMIDRAFT_672547</name>
</gene>
<sequence>MTGWKPSITFSFTNCMGQSTVRVHRAPVLSRILVSLDQLVRCGNSSPWIFH</sequence>
<accession>A0A0C9ZT07</accession>
<dbReference type="Proteomes" id="UP000054018">
    <property type="component" value="Unassembled WGS sequence"/>
</dbReference>
<protein>
    <submittedName>
        <fullName evidence="1">Uncharacterized protein</fullName>
    </submittedName>
</protein>
<organism evidence="1 2">
    <name type="scientific">Pisolithus microcarpus 441</name>
    <dbReference type="NCBI Taxonomy" id="765257"/>
    <lineage>
        <taxon>Eukaryota</taxon>
        <taxon>Fungi</taxon>
        <taxon>Dikarya</taxon>
        <taxon>Basidiomycota</taxon>
        <taxon>Agaricomycotina</taxon>
        <taxon>Agaricomycetes</taxon>
        <taxon>Agaricomycetidae</taxon>
        <taxon>Boletales</taxon>
        <taxon>Sclerodermatineae</taxon>
        <taxon>Pisolithaceae</taxon>
        <taxon>Pisolithus</taxon>
    </lineage>
</organism>
<evidence type="ECO:0000313" key="1">
    <source>
        <dbReference type="EMBL" id="KIK29139.1"/>
    </source>
</evidence>